<protein>
    <submittedName>
        <fullName evidence="1">Uncharacterized protein</fullName>
    </submittedName>
</protein>
<sequence>MTSFLLGLKIGDSRSRLTLSQVAANLNGAIRSIARHTTLTSGFDIFIFGIFGSADVGSS</sequence>
<reference evidence="1 2" key="1">
    <citation type="submission" date="2014-04" db="EMBL/GenBank/DDBJ databases">
        <title>Evolutionary Origins and Diversification of the Mycorrhizal Mutualists.</title>
        <authorList>
            <consortium name="DOE Joint Genome Institute"/>
            <consortium name="Mycorrhizal Genomics Consortium"/>
            <person name="Kohler A."/>
            <person name="Kuo A."/>
            <person name="Nagy L.G."/>
            <person name="Floudas D."/>
            <person name="Copeland A."/>
            <person name="Barry K.W."/>
            <person name="Cichocki N."/>
            <person name="Veneault-Fourrey C."/>
            <person name="LaButti K."/>
            <person name="Lindquist E.A."/>
            <person name="Lipzen A."/>
            <person name="Lundell T."/>
            <person name="Morin E."/>
            <person name="Murat C."/>
            <person name="Riley R."/>
            <person name="Ohm R."/>
            <person name="Sun H."/>
            <person name="Tunlid A."/>
            <person name="Henrissat B."/>
            <person name="Grigoriev I.V."/>
            <person name="Hibbett D.S."/>
            <person name="Martin F."/>
        </authorList>
    </citation>
    <scope>NUCLEOTIDE SEQUENCE [LARGE SCALE GENOMIC DNA]</scope>
    <source>
        <strain evidence="1 2">Koide BX008</strain>
    </source>
</reference>
<evidence type="ECO:0000313" key="2">
    <source>
        <dbReference type="Proteomes" id="UP000054549"/>
    </source>
</evidence>
<dbReference type="InParanoid" id="A0A0C2XA38"/>
<dbReference type="AlphaFoldDB" id="A0A0C2XA38"/>
<dbReference type="Proteomes" id="UP000054549">
    <property type="component" value="Unassembled WGS sequence"/>
</dbReference>
<dbReference type="HOGENOM" id="CLU_2960222_0_0_1"/>
<proteinExistence type="predicted"/>
<evidence type="ECO:0000313" key="1">
    <source>
        <dbReference type="EMBL" id="KIL71252.1"/>
    </source>
</evidence>
<dbReference type="OrthoDB" id="3345469at2759"/>
<dbReference type="EMBL" id="KN818222">
    <property type="protein sequence ID" value="KIL71252.1"/>
    <property type="molecule type" value="Genomic_DNA"/>
</dbReference>
<name>A0A0C2XA38_AMAMK</name>
<accession>A0A0C2XA38</accession>
<organism evidence="1 2">
    <name type="scientific">Amanita muscaria (strain Koide BX008)</name>
    <dbReference type="NCBI Taxonomy" id="946122"/>
    <lineage>
        <taxon>Eukaryota</taxon>
        <taxon>Fungi</taxon>
        <taxon>Dikarya</taxon>
        <taxon>Basidiomycota</taxon>
        <taxon>Agaricomycotina</taxon>
        <taxon>Agaricomycetes</taxon>
        <taxon>Agaricomycetidae</taxon>
        <taxon>Agaricales</taxon>
        <taxon>Pluteineae</taxon>
        <taxon>Amanitaceae</taxon>
        <taxon>Amanita</taxon>
    </lineage>
</organism>
<keyword evidence="2" id="KW-1185">Reference proteome</keyword>
<gene>
    <name evidence="1" type="ORF">M378DRAFT_154773</name>
</gene>